<keyword evidence="4" id="KW-1003">Cell membrane</keyword>
<comment type="subcellular location">
    <subcellularLocation>
        <location evidence="1">Cell inner membrane</location>
        <topology evidence="1">Single-pass membrane protein</topology>
    </subcellularLocation>
</comment>
<gene>
    <name evidence="12" type="primary">emrA</name>
    <name evidence="12" type="ORF">GCM10011289_12620</name>
</gene>
<dbReference type="RefSeq" id="WP_189532392.1">
    <property type="nucleotide sequence ID" value="NZ_BMYX01000005.1"/>
</dbReference>
<dbReference type="FunFam" id="2.40.30.170:FF:000003">
    <property type="entry name" value="Multidrug resistance protein A"/>
    <property type="match status" value="1"/>
</dbReference>
<proteinExistence type="inferred from homology"/>
<evidence type="ECO:0000256" key="4">
    <source>
        <dbReference type="ARBA" id="ARBA00022475"/>
    </source>
</evidence>
<keyword evidence="5" id="KW-0997">Cell inner membrane</keyword>
<dbReference type="GO" id="GO:0015721">
    <property type="term" value="P:bile acid and bile salt transport"/>
    <property type="evidence" value="ECO:0007669"/>
    <property type="project" value="UniProtKB-ARBA"/>
</dbReference>
<name>A0A918P0E6_9NEIS</name>
<comment type="caution">
    <text evidence="12">The sequence shown here is derived from an EMBL/GenBank/DDBJ whole genome shotgun (WGS) entry which is preliminary data.</text>
</comment>
<accession>A0A918P0E6</accession>
<keyword evidence="8" id="KW-0472">Membrane</keyword>
<dbReference type="Pfam" id="PF25885">
    <property type="entry name" value="HH_EMRA"/>
    <property type="match status" value="1"/>
</dbReference>
<evidence type="ECO:0000256" key="8">
    <source>
        <dbReference type="ARBA" id="ARBA00023136"/>
    </source>
</evidence>
<evidence type="ECO:0000313" key="12">
    <source>
        <dbReference type="EMBL" id="GGY11201.1"/>
    </source>
</evidence>
<organism evidence="12 13">
    <name type="scientific">Paludibacterium paludis</name>
    <dbReference type="NCBI Taxonomy" id="1225769"/>
    <lineage>
        <taxon>Bacteria</taxon>
        <taxon>Pseudomonadati</taxon>
        <taxon>Pseudomonadota</taxon>
        <taxon>Betaproteobacteria</taxon>
        <taxon>Neisseriales</taxon>
        <taxon>Chromobacteriaceae</taxon>
        <taxon>Paludibacterium</taxon>
    </lineage>
</organism>
<dbReference type="Proteomes" id="UP000645257">
    <property type="component" value="Unassembled WGS sequence"/>
</dbReference>
<dbReference type="SUPFAM" id="SSF111369">
    <property type="entry name" value="HlyD-like secretion proteins"/>
    <property type="match status" value="2"/>
</dbReference>
<evidence type="ECO:0000313" key="13">
    <source>
        <dbReference type="Proteomes" id="UP000645257"/>
    </source>
</evidence>
<dbReference type="GO" id="GO:1990961">
    <property type="term" value="P:xenobiotic detoxification by transmembrane export across the plasma membrane"/>
    <property type="evidence" value="ECO:0007669"/>
    <property type="project" value="UniProtKB-ARBA"/>
</dbReference>
<reference evidence="12" key="2">
    <citation type="submission" date="2020-09" db="EMBL/GenBank/DDBJ databases">
        <authorList>
            <person name="Sun Q."/>
            <person name="Kim S."/>
        </authorList>
    </citation>
    <scope>NUCLEOTIDE SEQUENCE</scope>
    <source>
        <strain evidence="12">KCTC 32182</strain>
    </source>
</reference>
<dbReference type="InterPro" id="IPR050739">
    <property type="entry name" value="MFP"/>
</dbReference>
<reference evidence="12" key="1">
    <citation type="journal article" date="2014" name="Int. J. Syst. Evol. Microbiol.">
        <title>Complete genome sequence of Corynebacterium casei LMG S-19264T (=DSM 44701T), isolated from a smear-ripened cheese.</title>
        <authorList>
            <consortium name="US DOE Joint Genome Institute (JGI-PGF)"/>
            <person name="Walter F."/>
            <person name="Albersmeier A."/>
            <person name="Kalinowski J."/>
            <person name="Ruckert C."/>
        </authorList>
    </citation>
    <scope>NUCLEOTIDE SEQUENCE</scope>
    <source>
        <strain evidence="12">KCTC 32182</strain>
    </source>
</reference>
<dbReference type="Gene3D" id="2.40.30.170">
    <property type="match status" value="1"/>
</dbReference>
<evidence type="ECO:0000256" key="9">
    <source>
        <dbReference type="SAM" id="Coils"/>
    </source>
</evidence>
<dbReference type="PANTHER" id="PTHR30386">
    <property type="entry name" value="MEMBRANE FUSION SUBUNIT OF EMRAB-TOLC MULTIDRUG EFFLUX PUMP"/>
    <property type="match status" value="1"/>
</dbReference>
<keyword evidence="13" id="KW-1185">Reference proteome</keyword>
<evidence type="ECO:0000256" key="5">
    <source>
        <dbReference type="ARBA" id="ARBA00022519"/>
    </source>
</evidence>
<feature type="coiled-coil region" evidence="9">
    <location>
        <begin position="152"/>
        <end position="186"/>
    </location>
</feature>
<evidence type="ECO:0000256" key="1">
    <source>
        <dbReference type="ARBA" id="ARBA00004377"/>
    </source>
</evidence>
<keyword evidence="3" id="KW-0813">Transport</keyword>
<comment type="similarity">
    <text evidence="2">Belongs to the membrane fusion protein (MFP) (TC 8.A.1) family.</text>
</comment>
<keyword evidence="7" id="KW-1133">Transmembrane helix</keyword>
<feature type="domain" description="Multidrug export protein EmrA/FarA alpha-helical hairpin" evidence="10">
    <location>
        <begin position="88"/>
        <end position="207"/>
    </location>
</feature>
<dbReference type="EMBL" id="BMYX01000005">
    <property type="protein sequence ID" value="GGY11201.1"/>
    <property type="molecule type" value="Genomic_DNA"/>
</dbReference>
<sequence length="383" mass="40878">MSQAPNPNAAKRKPMMTALAAAFLLAGACYALYYTLVLSQREETDNAYVGGNLVALTSQVNGTVVDIRADETRFVKAGENVVMLDPADAEVALRQAGAQLGETVRQLRQQYAGAGQYDKLVAQRASDLARAEADYQRRQPLVADQVVSAEDADHARRAMEAARAALEAARRQAEAAHALVDGVELQKHPTVLKARANFVQAWLAARRNALVAPVSGYVAKRSAQVGTRVSPGTTVLSIVPLDQLWVDANFKESELANIRIGQKAKVTTDMYGGKVVYEGKVVGLGAGTGSAFSLLPAQNATGNWIKVVQRVPVRISLDPKALMEHPLRIGLSTTVEVETRDRSGPVLAATPANQSLYQTRALAQPLPEADALADKIIAGNAGH</sequence>
<evidence type="ECO:0000256" key="7">
    <source>
        <dbReference type="ARBA" id="ARBA00022989"/>
    </source>
</evidence>
<evidence type="ECO:0000259" key="10">
    <source>
        <dbReference type="Pfam" id="PF25885"/>
    </source>
</evidence>
<dbReference type="Pfam" id="PF25963">
    <property type="entry name" value="Beta-barrel_AAEA"/>
    <property type="match status" value="1"/>
</dbReference>
<dbReference type="GO" id="GO:0005886">
    <property type="term" value="C:plasma membrane"/>
    <property type="evidence" value="ECO:0007669"/>
    <property type="project" value="UniProtKB-SubCell"/>
</dbReference>
<dbReference type="InterPro" id="IPR058634">
    <property type="entry name" value="AaeA-lik-b-barrel"/>
</dbReference>
<dbReference type="InterPro" id="IPR058633">
    <property type="entry name" value="EmrA/FarA_HH"/>
</dbReference>
<evidence type="ECO:0000256" key="2">
    <source>
        <dbReference type="ARBA" id="ARBA00009477"/>
    </source>
</evidence>
<keyword evidence="6" id="KW-0812">Transmembrane</keyword>
<dbReference type="GO" id="GO:0046677">
    <property type="term" value="P:response to antibiotic"/>
    <property type="evidence" value="ECO:0007669"/>
    <property type="project" value="UniProtKB-ARBA"/>
</dbReference>
<evidence type="ECO:0000259" key="11">
    <source>
        <dbReference type="Pfam" id="PF25963"/>
    </source>
</evidence>
<dbReference type="PANTHER" id="PTHR30386:SF19">
    <property type="entry name" value="MULTIDRUG EXPORT PROTEIN EMRA-RELATED"/>
    <property type="match status" value="1"/>
</dbReference>
<feature type="domain" description="p-hydroxybenzoic acid efflux pump subunit AaeA-like beta-barrel" evidence="11">
    <location>
        <begin position="245"/>
        <end position="337"/>
    </location>
</feature>
<protein>
    <submittedName>
        <fullName evidence="12">Multidrug resistance protein A</fullName>
    </submittedName>
</protein>
<evidence type="ECO:0000256" key="3">
    <source>
        <dbReference type="ARBA" id="ARBA00022448"/>
    </source>
</evidence>
<dbReference type="AlphaFoldDB" id="A0A918P0E6"/>
<keyword evidence="9" id="KW-0175">Coiled coil</keyword>
<evidence type="ECO:0000256" key="6">
    <source>
        <dbReference type="ARBA" id="ARBA00022692"/>
    </source>
</evidence>